<dbReference type="STRING" id="67267.GCA_000716675_02257"/>
<evidence type="ECO:0000313" key="3">
    <source>
        <dbReference type="Proteomes" id="UP000195880"/>
    </source>
</evidence>
<protein>
    <submittedName>
        <fullName evidence="2">Uncharacterized protein</fullName>
    </submittedName>
</protein>
<accession>A0A1Z1WFX3</accession>
<evidence type="ECO:0000256" key="1">
    <source>
        <dbReference type="SAM" id="Phobius"/>
    </source>
</evidence>
<feature type="transmembrane region" description="Helical" evidence="1">
    <location>
        <begin position="12"/>
        <end position="32"/>
    </location>
</feature>
<keyword evidence="1" id="KW-0472">Membrane</keyword>
<keyword evidence="3" id="KW-1185">Reference proteome</keyword>
<evidence type="ECO:0000313" key="2">
    <source>
        <dbReference type="EMBL" id="ARX85337.1"/>
    </source>
</evidence>
<organism evidence="2 3">
    <name type="scientific">Streptomyces alboflavus</name>
    <dbReference type="NCBI Taxonomy" id="67267"/>
    <lineage>
        <taxon>Bacteria</taxon>
        <taxon>Bacillati</taxon>
        <taxon>Actinomycetota</taxon>
        <taxon>Actinomycetes</taxon>
        <taxon>Kitasatosporales</taxon>
        <taxon>Streptomycetaceae</taxon>
        <taxon>Streptomyces</taxon>
    </lineage>
</organism>
<reference evidence="2 3" key="1">
    <citation type="submission" date="2017-05" db="EMBL/GenBank/DDBJ databases">
        <title>Streptomyces alboflavus Genome sequencing and assembly.</title>
        <authorList>
            <person name="Wang Y."/>
            <person name="Du B."/>
            <person name="Ding Y."/>
            <person name="Liu H."/>
            <person name="Hou Q."/>
            <person name="Liu K."/>
            <person name="Wang C."/>
            <person name="Yao L."/>
        </authorList>
    </citation>
    <scope>NUCLEOTIDE SEQUENCE [LARGE SCALE GENOMIC DNA]</scope>
    <source>
        <strain evidence="2 3">MDJK44</strain>
    </source>
</reference>
<name>A0A1Z1WFX3_9ACTN</name>
<dbReference type="AlphaFoldDB" id="A0A1Z1WFX3"/>
<dbReference type="Proteomes" id="UP000195880">
    <property type="component" value="Chromosome"/>
</dbReference>
<sequence length="55" mass="6598">MSLLDLLLDAPWWAIWPLVLLLVLTVCATRIAKAVLPPPEDRGQWWRDFWNRRER</sequence>
<dbReference type="RefSeq" id="WP_159399586.1">
    <property type="nucleotide sequence ID" value="NZ_CP021748.1"/>
</dbReference>
<dbReference type="KEGG" id="salf:SMD44_04798"/>
<dbReference type="EMBL" id="CP021748">
    <property type="protein sequence ID" value="ARX85337.1"/>
    <property type="molecule type" value="Genomic_DNA"/>
</dbReference>
<keyword evidence="1" id="KW-1133">Transmembrane helix</keyword>
<gene>
    <name evidence="2" type="ORF">SMD44_04798</name>
</gene>
<keyword evidence="1" id="KW-0812">Transmembrane</keyword>
<proteinExistence type="predicted"/>